<protein>
    <submittedName>
        <fullName evidence="1">Uncharacterized protein</fullName>
    </submittedName>
</protein>
<gene>
    <name evidence="1" type="ORF">Vadar_003598</name>
</gene>
<organism evidence="1 2">
    <name type="scientific">Vaccinium darrowii</name>
    <dbReference type="NCBI Taxonomy" id="229202"/>
    <lineage>
        <taxon>Eukaryota</taxon>
        <taxon>Viridiplantae</taxon>
        <taxon>Streptophyta</taxon>
        <taxon>Embryophyta</taxon>
        <taxon>Tracheophyta</taxon>
        <taxon>Spermatophyta</taxon>
        <taxon>Magnoliopsida</taxon>
        <taxon>eudicotyledons</taxon>
        <taxon>Gunneridae</taxon>
        <taxon>Pentapetalae</taxon>
        <taxon>asterids</taxon>
        <taxon>Ericales</taxon>
        <taxon>Ericaceae</taxon>
        <taxon>Vaccinioideae</taxon>
        <taxon>Vaccinieae</taxon>
        <taxon>Vaccinium</taxon>
    </lineage>
</organism>
<accession>A0ACB7X7J7</accession>
<sequence>MTSLTVPSNPLPPPVNRRPDAKPEIVRTHRKPNSRPETVADQTNEQTVNERVSTRIDKSKVKGRERVNRKISSRKAVVTNAVIEEKRGPSKSKEPLPRTLLEDLLHEHIAALRWESALNVFEQQREQHWYRPDSDIYIKLIVMLGKCKQPEKAHSLFQAMIDEGCGVNHESYTAILSAYSRNGLFDKAFSLLEEMNNSTDCKPDVHTYSILIKSCLQVLAFDKVDSLLSVMASQGIKPNTITYNTLIDAYGKARKFAKIEAMLAEMLREGQCEHDVWTMNSTLRAFGSSGQIETMEKCYDKFQLAGIQPTIETFNVLLDSYGKTGNYEKLFAVIEYMQKYYFSWTLVTYNIVIDAFGRAGNLKQMELLFRSMRSDRVKPNCVTLCSLVRAYGKARKAEKILGILHFIENADVTLDIVFFNCLVEAYGKMGCFEEMKGVLEMMERKGCKPDGITYRTMIKAYTKGGMTSHAKELKGFIASVHKSSTGLERQNHRHRVSRFEHNV</sequence>
<dbReference type="Proteomes" id="UP000828048">
    <property type="component" value="Chromosome 6"/>
</dbReference>
<keyword evidence="2" id="KW-1185">Reference proteome</keyword>
<reference evidence="1 2" key="1">
    <citation type="journal article" date="2021" name="Hortic Res">
        <title>High-quality reference genome and annotation aids understanding of berry development for evergreen blueberry (Vaccinium darrowii).</title>
        <authorList>
            <person name="Yu J."/>
            <person name="Hulse-Kemp A.M."/>
            <person name="Babiker E."/>
            <person name="Staton M."/>
        </authorList>
    </citation>
    <scope>NUCLEOTIDE SEQUENCE [LARGE SCALE GENOMIC DNA]</scope>
    <source>
        <strain evidence="2">cv. NJ 8807/NJ 8810</strain>
        <tissue evidence="1">Young leaf</tissue>
    </source>
</reference>
<evidence type="ECO:0000313" key="1">
    <source>
        <dbReference type="EMBL" id="KAH7836620.1"/>
    </source>
</evidence>
<proteinExistence type="predicted"/>
<evidence type="ECO:0000313" key="2">
    <source>
        <dbReference type="Proteomes" id="UP000828048"/>
    </source>
</evidence>
<comment type="caution">
    <text evidence="1">The sequence shown here is derived from an EMBL/GenBank/DDBJ whole genome shotgun (WGS) entry which is preliminary data.</text>
</comment>
<dbReference type="EMBL" id="CM037156">
    <property type="protein sequence ID" value="KAH7836620.1"/>
    <property type="molecule type" value="Genomic_DNA"/>
</dbReference>
<name>A0ACB7X7J7_9ERIC</name>